<dbReference type="Gene3D" id="2.10.50.10">
    <property type="entry name" value="Tumor Necrosis Factor Receptor, subunit A, domain 2"/>
    <property type="match status" value="1"/>
</dbReference>
<dbReference type="OrthoDB" id="10017617at2759"/>
<dbReference type="GO" id="GO:0043123">
    <property type="term" value="P:positive regulation of canonical NF-kappaB signal transduction"/>
    <property type="evidence" value="ECO:0007669"/>
    <property type="project" value="InterPro"/>
</dbReference>
<dbReference type="PANTHER" id="PTHR12120:SF1">
    <property type="entry name" value="TUMOR NECROSIS FACTOR RECEPTOR SUPERFAMILY MEMBER 19"/>
    <property type="match status" value="1"/>
</dbReference>
<accession>A0A9D3QFG3</accession>
<evidence type="ECO:0000256" key="8">
    <source>
        <dbReference type="ARBA" id="ARBA00023180"/>
    </source>
</evidence>
<evidence type="ECO:0000256" key="7">
    <source>
        <dbReference type="ARBA" id="ARBA00023170"/>
    </source>
</evidence>
<feature type="domain" description="TNFR-Cys" evidence="10">
    <location>
        <begin position="3"/>
        <end position="38"/>
    </location>
</feature>
<comment type="subcellular location">
    <subcellularLocation>
        <location evidence="1">Membrane</location>
        <topology evidence="1">Single-pass membrane protein</topology>
    </subcellularLocation>
</comment>
<feature type="transmembrane region" description="Helical" evidence="9">
    <location>
        <begin position="139"/>
        <end position="162"/>
    </location>
</feature>
<evidence type="ECO:0000256" key="9">
    <source>
        <dbReference type="SAM" id="Phobius"/>
    </source>
</evidence>
<evidence type="ECO:0000313" key="12">
    <source>
        <dbReference type="Proteomes" id="UP001046870"/>
    </source>
</evidence>
<dbReference type="Gene3D" id="1.10.533.10">
    <property type="entry name" value="Death Domain, Fas"/>
    <property type="match status" value="1"/>
</dbReference>
<gene>
    <name evidence="11" type="ORF">MATL_G00047440</name>
</gene>
<reference evidence="11" key="1">
    <citation type="submission" date="2021-01" db="EMBL/GenBank/DDBJ databases">
        <authorList>
            <person name="Zahm M."/>
            <person name="Roques C."/>
            <person name="Cabau C."/>
            <person name="Klopp C."/>
            <person name="Donnadieu C."/>
            <person name="Jouanno E."/>
            <person name="Lampietro C."/>
            <person name="Louis A."/>
            <person name="Herpin A."/>
            <person name="Echchiki A."/>
            <person name="Berthelot C."/>
            <person name="Parey E."/>
            <person name="Roest-Crollius H."/>
            <person name="Braasch I."/>
            <person name="Postlethwait J."/>
            <person name="Bobe J."/>
            <person name="Montfort J."/>
            <person name="Bouchez O."/>
            <person name="Begum T."/>
            <person name="Mejri S."/>
            <person name="Adams A."/>
            <person name="Chen W.-J."/>
            <person name="Guiguen Y."/>
        </authorList>
    </citation>
    <scope>NUCLEOTIDE SEQUENCE</scope>
    <source>
        <strain evidence="11">YG-15Mar2019-1</strain>
        <tissue evidence="11">Brain</tissue>
    </source>
</reference>
<proteinExistence type="predicted"/>
<dbReference type="SMART" id="SM00208">
    <property type="entry name" value="TNFR"/>
    <property type="match status" value="2"/>
</dbReference>
<keyword evidence="7" id="KW-0675">Receptor</keyword>
<dbReference type="InterPro" id="IPR001368">
    <property type="entry name" value="TNFR/NGFR_Cys_rich_reg"/>
</dbReference>
<dbReference type="AlphaFoldDB" id="A0A9D3QFG3"/>
<comment type="caution">
    <text evidence="11">The sequence shown here is derived from an EMBL/GenBank/DDBJ whole genome shotgun (WGS) entry which is preliminary data.</text>
</comment>
<evidence type="ECO:0000256" key="4">
    <source>
        <dbReference type="ARBA" id="ARBA00022989"/>
    </source>
</evidence>
<evidence type="ECO:0000256" key="1">
    <source>
        <dbReference type="ARBA" id="ARBA00004167"/>
    </source>
</evidence>
<evidence type="ECO:0000313" key="11">
    <source>
        <dbReference type="EMBL" id="KAG7484250.1"/>
    </source>
</evidence>
<dbReference type="GO" id="GO:0046330">
    <property type="term" value="P:positive regulation of JNK cascade"/>
    <property type="evidence" value="ECO:0007669"/>
    <property type="project" value="InterPro"/>
</dbReference>
<evidence type="ECO:0000256" key="5">
    <source>
        <dbReference type="ARBA" id="ARBA00023136"/>
    </source>
</evidence>
<name>A0A9D3QFG3_MEGAT</name>
<keyword evidence="6" id="KW-1015">Disulfide bond</keyword>
<evidence type="ECO:0000259" key="10">
    <source>
        <dbReference type="SMART" id="SM00208"/>
    </source>
</evidence>
<protein>
    <recommendedName>
        <fullName evidence="10">TNFR-Cys domain-containing protein</fullName>
    </recommendedName>
</protein>
<evidence type="ECO:0000256" key="3">
    <source>
        <dbReference type="ARBA" id="ARBA00022737"/>
    </source>
</evidence>
<keyword evidence="3" id="KW-0677">Repeat</keyword>
<evidence type="ECO:0000256" key="2">
    <source>
        <dbReference type="ARBA" id="ARBA00022692"/>
    </source>
</evidence>
<organism evidence="11 12">
    <name type="scientific">Megalops atlanticus</name>
    <name type="common">Tarpon</name>
    <name type="synonym">Clupea gigantea</name>
    <dbReference type="NCBI Taxonomy" id="7932"/>
    <lineage>
        <taxon>Eukaryota</taxon>
        <taxon>Metazoa</taxon>
        <taxon>Chordata</taxon>
        <taxon>Craniata</taxon>
        <taxon>Vertebrata</taxon>
        <taxon>Euteleostomi</taxon>
        <taxon>Actinopterygii</taxon>
        <taxon>Neopterygii</taxon>
        <taxon>Teleostei</taxon>
        <taxon>Elopiformes</taxon>
        <taxon>Megalopidae</taxon>
        <taxon>Megalops</taxon>
    </lineage>
</organism>
<keyword evidence="5 9" id="KW-0472">Membrane</keyword>
<dbReference type="PANTHER" id="PTHR12120">
    <property type="entry name" value="TNFR-CYS DOMAIN-CONTAINING PROTEIN"/>
    <property type="match status" value="1"/>
</dbReference>
<keyword evidence="8" id="KW-0325">Glycoprotein</keyword>
<keyword evidence="12" id="KW-1185">Reference proteome</keyword>
<keyword evidence="2 9" id="KW-0812">Transmembrane</keyword>
<dbReference type="Proteomes" id="UP001046870">
    <property type="component" value="Chromosome 3"/>
</dbReference>
<evidence type="ECO:0000256" key="6">
    <source>
        <dbReference type="ARBA" id="ARBA00023157"/>
    </source>
</evidence>
<sequence length="497" mass="54178">MDCSEKEYYYKGECHICQQCGPGQELSEECGYGSGAHAYCTSCNVRFYKEDWGHHNCKLCQSCKRVNRHELFPCTTRSNAVCGECLPGFYSKTRIDGLQDAECMPCVPSSGSERQCSRSRGVGVEKVWSSQAPPPQAAVAAAICGALVTVAVALSVLLFVYCRCTSFRKLFKGRDRSQSGSRSEYNQAITGNVETLILNLEKEVQVSVPCKGSAAEDSPASLRSCLKACAFPGPPVTASDHQPRYPSSLSETQPLMGSSTCSNCSLGCVSQKSSGSTNSREYLMEPPRALFDEANLYCASDQQERRRHAPVECTELDFNSSIVVDGNVASAEITASKQATGGSAETLSEEQLTSPSAHPMQSNNSCLNRNQQCSCNNFRCSNMVPNVLSLLKRSCLLMQGVHLGMLPQAVVESLASKLDPAFPGVKNYQQVALELGVPPEVLQNLRGFNHVFQYLSTSTLHTVPDLLNTFHHLQRFDTLLLLCEYATTKSQVTVSSH</sequence>
<dbReference type="EMBL" id="JAFDVH010000003">
    <property type="protein sequence ID" value="KAG7484250.1"/>
    <property type="molecule type" value="Genomic_DNA"/>
</dbReference>
<keyword evidence="4 9" id="KW-1133">Transmembrane helix</keyword>
<dbReference type="GO" id="GO:0005886">
    <property type="term" value="C:plasma membrane"/>
    <property type="evidence" value="ECO:0007669"/>
    <property type="project" value="TreeGrafter"/>
</dbReference>
<dbReference type="InterPro" id="IPR011029">
    <property type="entry name" value="DEATH-like_dom_sf"/>
</dbReference>
<dbReference type="GO" id="GO:0038023">
    <property type="term" value="F:signaling receptor activity"/>
    <property type="evidence" value="ECO:0007669"/>
    <property type="project" value="InterPro"/>
</dbReference>
<feature type="domain" description="TNFR-Cys" evidence="10">
    <location>
        <begin position="43"/>
        <end position="82"/>
    </location>
</feature>
<dbReference type="InterPro" id="IPR047526">
    <property type="entry name" value="TNR19/27/EDAR"/>
</dbReference>